<evidence type="ECO:0000313" key="2">
    <source>
        <dbReference type="Proteomes" id="UP000241848"/>
    </source>
</evidence>
<name>A0A2T2WKF8_9FIRM</name>
<sequence>MDKSKAWYPMVMDNIAAFLHDYETVTDDPGEVARVIDDVVAQAQPPLRVPVGRVGAMSAEEWIRRRLTKPWAVREREWADHYKAVPPTNDQSTS</sequence>
<dbReference type="AlphaFoldDB" id="A0A2T2WKF8"/>
<gene>
    <name evidence="1" type="ORF">C7B45_05895</name>
</gene>
<protein>
    <submittedName>
        <fullName evidence="1">Uncharacterized protein</fullName>
    </submittedName>
</protein>
<dbReference type="EMBL" id="PXYV01000013">
    <property type="protein sequence ID" value="PSR22728.1"/>
    <property type="molecule type" value="Genomic_DNA"/>
</dbReference>
<evidence type="ECO:0000313" key="1">
    <source>
        <dbReference type="EMBL" id="PSR22728.1"/>
    </source>
</evidence>
<proteinExistence type="predicted"/>
<organism evidence="1 2">
    <name type="scientific">Sulfobacillus acidophilus</name>
    <dbReference type="NCBI Taxonomy" id="53633"/>
    <lineage>
        <taxon>Bacteria</taxon>
        <taxon>Bacillati</taxon>
        <taxon>Bacillota</taxon>
        <taxon>Clostridia</taxon>
        <taxon>Eubacteriales</taxon>
        <taxon>Clostridiales Family XVII. Incertae Sedis</taxon>
        <taxon>Sulfobacillus</taxon>
    </lineage>
</organism>
<comment type="caution">
    <text evidence="1">The sequence shown here is derived from an EMBL/GenBank/DDBJ whole genome shotgun (WGS) entry which is preliminary data.</text>
</comment>
<accession>A0A2T2WKF8</accession>
<dbReference type="Proteomes" id="UP000241848">
    <property type="component" value="Unassembled WGS sequence"/>
</dbReference>
<reference evidence="1 2" key="1">
    <citation type="journal article" date="2014" name="BMC Genomics">
        <title>Comparison of environmental and isolate Sulfobacillus genomes reveals diverse carbon, sulfur, nitrogen, and hydrogen metabolisms.</title>
        <authorList>
            <person name="Justice N.B."/>
            <person name="Norman A."/>
            <person name="Brown C.T."/>
            <person name="Singh A."/>
            <person name="Thomas B.C."/>
            <person name="Banfield J.F."/>
        </authorList>
    </citation>
    <scope>NUCLEOTIDE SEQUENCE [LARGE SCALE GENOMIC DNA]</scope>
    <source>
        <strain evidence="1">AMDSBA3</strain>
    </source>
</reference>